<dbReference type="AlphaFoldDB" id="A0A6A7A4J5"/>
<dbReference type="EMBL" id="MU006223">
    <property type="protein sequence ID" value="KAF2828063.1"/>
    <property type="molecule type" value="Genomic_DNA"/>
</dbReference>
<keyword evidence="2" id="KW-1185">Reference proteome</keyword>
<proteinExistence type="predicted"/>
<sequence length="246" mass="28711">MTNILRDHRDIALNDRWGRQVKNAELQDHEILGMTLKDTDYVLRHHPVRCGLLKYEMELQLHYRATTIEHLTGDVLFLGWLYVVGTRILRPPTPRWPDMEYVLYKQQNRLFYGGFPKTLGEAGLELQRNPLALLEQLRYWLLADAVDLHFNMFGMIRTCSDIWDTMLPVLQETSTFSKHKSDLSWPDRTFARILETAFVAKAVDLPLPVFEKAWTIMKDAIHKPISETAGQKHWVADARLAELLED</sequence>
<evidence type="ECO:0000313" key="2">
    <source>
        <dbReference type="Proteomes" id="UP000799424"/>
    </source>
</evidence>
<protein>
    <submittedName>
        <fullName evidence="1">Uncharacterized protein</fullName>
    </submittedName>
</protein>
<accession>A0A6A7A4J5</accession>
<reference evidence="1" key="1">
    <citation type="journal article" date="2020" name="Stud. Mycol.">
        <title>101 Dothideomycetes genomes: a test case for predicting lifestyles and emergence of pathogens.</title>
        <authorList>
            <person name="Haridas S."/>
            <person name="Albert R."/>
            <person name="Binder M."/>
            <person name="Bloem J."/>
            <person name="Labutti K."/>
            <person name="Salamov A."/>
            <person name="Andreopoulos B."/>
            <person name="Baker S."/>
            <person name="Barry K."/>
            <person name="Bills G."/>
            <person name="Bluhm B."/>
            <person name="Cannon C."/>
            <person name="Castanera R."/>
            <person name="Culley D."/>
            <person name="Daum C."/>
            <person name="Ezra D."/>
            <person name="Gonzalez J."/>
            <person name="Henrissat B."/>
            <person name="Kuo A."/>
            <person name="Liang C."/>
            <person name="Lipzen A."/>
            <person name="Lutzoni F."/>
            <person name="Magnuson J."/>
            <person name="Mondo S."/>
            <person name="Nolan M."/>
            <person name="Ohm R."/>
            <person name="Pangilinan J."/>
            <person name="Park H.-J."/>
            <person name="Ramirez L."/>
            <person name="Alfaro M."/>
            <person name="Sun H."/>
            <person name="Tritt A."/>
            <person name="Yoshinaga Y."/>
            <person name="Zwiers L.-H."/>
            <person name="Turgeon B."/>
            <person name="Goodwin S."/>
            <person name="Spatafora J."/>
            <person name="Crous P."/>
            <person name="Grigoriev I."/>
        </authorList>
    </citation>
    <scope>NUCLEOTIDE SEQUENCE</scope>
    <source>
        <strain evidence="1">CBS 113818</strain>
    </source>
</reference>
<dbReference type="OrthoDB" id="3695672at2759"/>
<dbReference type="Proteomes" id="UP000799424">
    <property type="component" value="Unassembled WGS sequence"/>
</dbReference>
<gene>
    <name evidence="1" type="ORF">CC86DRAFT_405082</name>
</gene>
<organism evidence="1 2">
    <name type="scientific">Ophiobolus disseminans</name>
    <dbReference type="NCBI Taxonomy" id="1469910"/>
    <lineage>
        <taxon>Eukaryota</taxon>
        <taxon>Fungi</taxon>
        <taxon>Dikarya</taxon>
        <taxon>Ascomycota</taxon>
        <taxon>Pezizomycotina</taxon>
        <taxon>Dothideomycetes</taxon>
        <taxon>Pleosporomycetidae</taxon>
        <taxon>Pleosporales</taxon>
        <taxon>Pleosporineae</taxon>
        <taxon>Phaeosphaeriaceae</taxon>
        <taxon>Ophiobolus</taxon>
    </lineage>
</organism>
<name>A0A6A7A4J5_9PLEO</name>
<evidence type="ECO:0000313" key="1">
    <source>
        <dbReference type="EMBL" id="KAF2828063.1"/>
    </source>
</evidence>